<name>A0ABR2ZV62_9AGAR</name>
<gene>
    <name evidence="2" type="ORF">AAF712_007987</name>
</gene>
<accession>A0ABR2ZV62</accession>
<feature type="region of interest" description="Disordered" evidence="1">
    <location>
        <begin position="155"/>
        <end position="184"/>
    </location>
</feature>
<evidence type="ECO:0000313" key="2">
    <source>
        <dbReference type="EMBL" id="KAL0064996.1"/>
    </source>
</evidence>
<keyword evidence="3" id="KW-1185">Reference proteome</keyword>
<dbReference type="EMBL" id="JBBXMP010000053">
    <property type="protein sequence ID" value="KAL0064996.1"/>
    <property type="molecule type" value="Genomic_DNA"/>
</dbReference>
<sequence length="184" mass="20108">MSQSQKLHEELAARSNLTKDAEAALRTQASNGMRQYLEKAHEIRRLQTKQTADEQIIEAFKKEFGTRRTLQQRIAELHSKLTDGDQHSMAHYLRIEARVADLARQERETVALIEQFNSTLGAARLSQDNALAGASTTPPSLASLGDAIESVVAVAQRGTGGQEKARRIGGGRRGGPSETCEAQS</sequence>
<proteinExistence type="predicted"/>
<reference evidence="2 3" key="1">
    <citation type="submission" date="2024-05" db="EMBL/GenBank/DDBJ databases">
        <title>A draft genome resource for the thread blight pathogen Marasmius tenuissimus strain MS-2.</title>
        <authorList>
            <person name="Yulfo-Soto G.E."/>
            <person name="Baruah I.K."/>
            <person name="Amoako-Attah I."/>
            <person name="Bukari Y."/>
            <person name="Meinhardt L.W."/>
            <person name="Bailey B.A."/>
            <person name="Cohen S.P."/>
        </authorList>
    </citation>
    <scope>NUCLEOTIDE SEQUENCE [LARGE SCALE GENOMIC DNA]</scope>
    <source>
        <strain evidence="2 3">MS-2</strain>
    </source>
</reference>
<evidence type="ECO:0000313" key="3">
    <source>
        <dbReference type="Proteomes" id="UP001437256"/>
    </source>
</evidence>
<protein>
    <submittedName>
        <fullName evidence="2">Uncharacterized protein</fullName>
    </submittedName>
</protein>
<organism evidence="2 3">
    <name type="scientific">Marasmius tenuissimus</name>
    <dbReference type="NCBI Taxonomy" id="585030"/>
    <lineage>
        <taxon>Eukaryota</taxon>
        <taxon>Fungi</taxon>
        <taxon>Dikarya</taxon>
        <taxon>Basidiomycota</taxon>
        <taxon>Agaricomycotina</taxon>
        <taxon>Agaricomycetes</taxon>
        <taxon>Agaricomycetidae</taxon>
        <taxon>Agaricales</taxon>
        <taxon>Marasmiineae</taxon>
        <taxon>Marasmiaceae</taxon>
        <taxon>Marasmius</taxon>
    </lineage>
</organism>
<dbReference type="Proteomes" id="UP001437256">
    <property type="component" value="Unassembled WGS sequence"/>
</dbReference>
<evidence type="ECO:0000256" key="1">
    <source>
        <dbReference type="SAM" id="MobiDB-lite"/>
    </source>
</evidence>
<comment type="caution">
    <text evidence="2">The sequence shown here is derived from an EMBL/GenBank/DDBJ whole genome shotgun (WGS) entry which is preliminary data.</text>
</comment>